<dbReference type="PANTHER" id="PTHR10057">
    <property type="entry name" value="PERIPHERAL-TYPE BENZODIAZEPINE RECEPTOR"/>
    <property type="match status" value="1"/>
</dbReference>
<evidence type="ECO:0000256" key="5">
    <source>
        <dbReference type="ARBA" id="ARBA00023136"/>
    </source>
</evidence>
<accession>A0A0S8FPZ5</accession>
<evidence type="ECO:0000256" key="3">
    <source>
        <dbReference type="ARBA" id="ARBA00022692"/>
    </source>
</evidence>
<organism evidence="7 8">
    <name type="scientific">candidate division WOR_3 bacterium SM23_42</name>
    <dbReference type="NCBI Taxonomy" id="1703779"/>
    <lineage>
        <taxon>Bacteria</taxon>
        <taxon>Bacteria division WOR-3</taxon>
    </lineage>
</organism>
<evidence type="ECO:0000313" key="8">
    <source>
        <dbReference type="Proteomes" id="UP000051373"/>
    </source>
</evidence>
<dbReference type="STRING" id="1703779.AMJ83_09640"/>
<keyword evidence="3 6" id="KW-0812">Transmembrane</keyword>
<name>A0A0S8FPZ5_UNCW3</name>
<comment type="subcellular location">
    <subcellularLocation>
        <location evidence="1">Membrane</location>
        <topology evidence="1">Multi-pass membrane protein</topology>
    </subcellularLocation>
</comment>
<dbReference type="PIRSF" id="PIRSF005859">
    <property type="entry name" value="PBR"/>
    <property type="match status" value="1"/>
</dbReference>
<reference evidence="7 8" key="1">
    <citation type="journal article" date="2015" name="Microbiome">
        <title>Genomic resolution of linkages in carbon, nitrogen, and sulfur cycling among widespread estuary sediment bacteria.</title>
        <authorList>
            <person name="Baker B.J."/>
            <person name="Lazar C.S."/>
            <person name="Teske A.P."/>
            <person name="Dick G.J."/>
        </authorList>
    </citation>
    <scope>NUCLEOTIDE SEQUENCE [LARGE SCALE GENOMIC DNA]</scope>
    <source>
        <strain evidence="7">SM23_42</strain>
    </source>
</reference>
<comment type="similarity">
    <text evidence="2">Belongs to the TspO/BZRP family.</text>
</comment>
<dbReference type="EMBL" id="LJUJ01000025">
    <property type="protein sequence ID" value="KPK62816.1"/>
    <property type="molecule type" value="Genomic_DNA"/>
</dbReference>
<keyword evidence="5 6" id="KW-0472">Membrane</keyword>
<evidence type="ECO:0000256" key="6">
    <source>
        <dbReference type="SAM" id="Phobius"/>
    </source>
</evidence>
<evidence type="ECO:0000313" key="7">
    <source>
        <dbReference type="EMBL" id="KPK62816.1"/>
    </source>
</evidence>
<feature type="transmembrane region" description="Helical" evidence="6">
    <location>
        <begin position="138"/>
        <end position="162"/>
    </location>
</feature>
<dbReference type="GO" id="GO:0033013">
    <property type="term" value="P:tetrapyrrole metabolic process"/>
    <property type="evidence" value="ECO:0007669"/>
    <property type="project" value="UniProtKB-ARBA"/>
</dbReference>
<dbReference type="CDD" id="cd15904">
    <property type="entry name" value="TSPO_MBR"/>
    <property type="match status" value="1"/>
</dbReference>
<keyword evidence="4 6" id="KW-1133">Transmembrane helix</keyword>
<gene>
    <name evidence="7" type="ORF">AMJ83_09640</name>
</gene>
<feature type="transmembrane region" description="Helical" evidence="6">
    <location>
        <begin position="53"/>
        <end position="74"/>
    </location>
</feature>
<comment type="caution">
    <text evidence="7">The sequence shown here is derived from an EMBL/GenBank/DDBJ whole genome shotgun (WGS) entry which is preliminary data.</text>
</comment>
<protein>
    <submittedName>
        <fullName evidence="7">TspO protein</fullName>
    </submittedName>
</protein>
<dbReference type="AlphaFoldDB" id="A0A0S8FPZ5"/>
<dbReference type="InterPro" id="IPR038330">
    <property type="entry name" value="TspO/MBR-related_sf"/>
</dbReference>
<dbReference type="GO" id="GO:0016020">
    <property type="term" value="C:membrane"/>
    <property type="evidence" value="ECO:0007669"/>
    <property type="project" value="UniProtKB-SubCell"/>
</dbReference>
<dbReference type="Pfam" id="PF03073">
    <property type="entry name" value="TspO_MBR"/>
    <property type="match status" value="1"/>
</dbReference>
<dbReference type="InterPro" id="IPR004307">
    <property type="entry name" value="TspO_MBR"/>
</dbReference>
<sequence length="164" mass="18394">MSRRKFRIPDIWRFIISIAICQLAGIIGSVFTAPAVPTWYAALKKPAFSPPNWLFGPVWITLYVLMGISLFLVWRKSVDIPAVKTGLTVFGVQLILNILWSAAFFGLKSPVAGLLFIIALWIAILVTILRFTRVSEFAAILLVPYIVWVSFAAILNLSLFLLNR</sequence>
<dbReference type="Proteomes" id="UP000051373">
    <property type="component" value="Unassembled WGS sequence"/>
</dbReference>
<feature type="transmembrane region" description="Helical" evidence="6">
    <location>
        <begin position="111"/>
        <end position="131"/>
    </location>
</feature>
<dbReference type="FunFam" id="1.20.1260.100:FF:000001">
    <property type="entry name" value="translocator protein 2"/>
    <property type="match status" value="1"/>
</dbReference>
<dbReference type="PANTHER" id="PTHR10057:SF0">
    <property type="entry name" value="TRANSLOCATOR PROTEIN"/>
    <property type="match status" value="1"/>
</dbReference>
<dbReference type="Gene3D" id="1.20.1260.100">
    <property type="entry name" value="TspO/MBR protein"/>
    <property type="match status" value="1"/>
</dbReference>
<evidence type="ECO:0000256" key="2">
    <source>
        <dbReference type="ARBA" id="ARBA00007524"/>
    </source>
</evidence>
<evidence type="ECO:0000256" key="1">
    <source>
        <dbReference type="ARBA" id="ARBA00004141"/>
    </source>
</evidence>
<feature type="transmembrane region" description="Helical" evidence="6">
    <location>
        <begin position="86"/>
        <end position="105"/>
    </location>
</feature>
<evidence type="ECO:0000256" key="4">
    <source>
        <dbReference type="ARBA" id="ARBA00022989"/>
    </source>
</evidence>
<feature type="transmembrane region" description="Helical" evidence="6">
    <location>
        <begin position="12"/>
        <end position="33"/>
    </location>
</feature>
<proteinExistence type="inferred from homology"/>